<gene>
    <name evidence="1" type="ORF">MgSA37_00950</name>
</gene>
<protein>
    <submittedName>
        <fullName evidence="1">Uncharacterized protein</fullName>
    </submittedName>
</protein>
<accession>A0A125T2B9</accession>
<evidence type="ECO:0000313" key="2">
    <source>
        <dbReference type="Proteomes" id="UP000218263"/>
    </source>
</evidence>
<dbReference type="RefSeq" id="WP_232010783.1">
    <property type="nucleotide sequence ID" value="NZ_AP017313.1"/>
</dbReference>
<sequence length="142" mass="16881">MTKKNMWTCPLCNQQFVNTNQVHSCRDKELADFFIGKSQYTLDLFDHFINEYRHIGDVKIHPTKSMISIGSRKRFAYIIQLGKNFIDVVFPFKQAYQDNLCFNKIKPVPGSDDYNHHLRIYFKEDINDEVRMYMKIAFENGI</sequence>
<reference evidence="1 2" key="1">
    <citation type="submission" date="2015-12" db="EMBL/GenBank/DDBJ databases">
        <title>Genome sequence of Mucilaginibacter gotjawali.</title>
        <authorList>
            <person name="Lee J.S."/>
            <person name="Lee K.C."/>
            <person name="Kim K.K."/>
            <person name="Lee B.W."/>
        </authorList>
    </citation>
    <scope>NUCLEOTIDE SEQUENCE [LARGE SCALE GENOMIC DNA]</scope>
    <source>
        <strain evidence="1 2">SA3-7</strain>
    </source>
</reference>
<keyword evidence="2" id="KW-1185">Reference proteome</keyword>
<dbReference type="InterPro" id="IPR043714">
    <property type="entry name" value="DUF5655"/>
</dbReference>
<organism evidence="1 2">
    <name type="scientific">Mucilaginibacter gotjawali</name>
    <dbReference type="NCBI Taxonomy" id="1550579"/>
    <lineage>
        <taxon>Bacteria</taxon>
        <taxon>Pseudomonadati</taxon>
        <taxon>Bacteroidota</taxon>
        <taxon>Sphingobacteriia</taxon>
        <taxon>Sphingobacteriales</taxon>
        <taxon>Sphingobacteriaceae</taxon>
        <taxon>Mucilaginibacter</taxon>
    </lineage>
</organism>
<dbReference type="Pfam" id="PF18899">
    <property type="entry name" value="DUF5655"/>
    <property type="match status" value="1"/>
</dbReference>
<dbReference type="AlphaFoldDB" id="A0A125T2B9"/>
<dbReference type="Proteomes" id="UP000218263">
    <property type="component" value="Chromosome"/>
</dbReference>
<evidence type="ECO:0000313" key="1">
    <source>
        <dbReference type="EMBL" id="BAU52787.1"/>
    </source>
</evidence>
<dbReference type="KEGG" id="mgot:MgSA37_00950"/>
<name>A0A125T2B9_9SPHI</name>
<proteinExistence type="predicted"/>
<dbReference type="EMBL" id="AP017313">
    <property type="protein sequence ID" value="BAU52787.1"/>
    <property type="molecule type" value="Genomic_DNA"/>
</dbReference>